<evidence type="ECO:0000256" key="1">
    <source>
        <dbReference type="SAM" id="Phobius"/>
    </source>
</evidence>
<organism evidence="2 3">
    <name type="scientific">Flavivirga spongiicola</name>
    <dbReference type="NCBI Taxonomy" id="421621"/>
    <lineage>
        <taxon>Bacteria</taxon>
        <taxon>Pseudomonadati</taxon>
        <taxon>Bacteroidota</taxon>
        <taxon>Flavobacteriia</taxon>
        <taxon>Flavobacteriales</taxon>
        <taxon>Flavobacteriaceae</taxon>
        <taxon>Flavivirga</taxon>
    </lineage>
</organism>
<sequence>MKNIPLIIGALLFSTLFYQHAIGLNLSLFSLLTIIILIIYNKDTFKKKNTIVFSLVLVITAITTFFYRSNLSIIAYVVAFLTLIGNVSEQNSSIYINWLNGFYSSIAAFFNRNFNTIEKDEKVVPKQKTDYLHLLKIIGIPLTVVIIFISLYKNGNPVFSELISKIDFSFINIQWLLVAVLGYYLLSNISKPVRIDLATTYDLNTGNLLDIKGEIKIERLKKENQLGFILIALLNILITFFLITDVTYLISTNDLRASAFSNQVHNGINTLIASIIIAIIIILYFFRGNLNFYKDNKNLKYVTYTWIILNIILIINIAIKDCQYIYYFGFTYKRIGVLIYLLLTVIGLLTTSIKIKQIKNFWYLFRVNTLTAFTILIISSSINWDNYMTHYNLNHAQFMDFNYLLDLSNNNTLLLKNYADQNNLNEEKKSLIEKKYNAYLIELENKKWQEIQYDNLRLNKD</sequence>
<feature type="transmembrane region" description="Helical" evidence="1">
    <location>
        <begin position="20"/>
        <end position="40"/>
    </location>
</feature>
<feature type="transmembrane region" description="Helical" evidence="1">
    <location>
        <begin position="298"/>
        <end position="319"/>
    </location>
</feature>
<dbReference type="EMBL" id="JAODOP010000004">
    <property type="protein sequence ID" value="MEF3835044.1"/>
    <property type="molecule type" value="Genomic_DNA"/>
</dbReference>
<keyword evidence="1" id="KW-0812">Transmembrane</keyword>
<reference evidence="2 3" key="1">
    <citation type="submission" date="2022-09" db="EMBL/GenBank/DDBJ databases">
        <title>Genome sequencing of Flavivirga sp. MEBiC05379.</title>
        <authorList>
            <person name="Oh H.-M."/>
            <person name="Kwon K.K."/>
            <person name="Park M.J."/>
            <person name="Yang S.-H."/>
        </authorList>
    </citation>
    <scope>NUCLEOTIDE SEQUENCE [LARGE SCALE GENOMIC DNA]</scope>
    <source>
        <strain evidence="2 3">MEBiC05379</strain>
    </source>
</reference>
<feature type="transmembrane region" description="Helical" evidence="1">
    <location>
        <begin position="226"/>
        <end position="248"/>
    </location>
</feature>
<comment type="caution">
    <text evidence="2">The sequence shown here is derived from an EMBL/GenBank/DDBJ whole genome shotgun (WGS) entry which is preliminary data.</text>
</comment>
<feature type="transmembrane region" description="Helical" evidence="1">
    <location>
        <begin position="361"/>
        <end position="382"/>
    </location>
</feature>
<evidence type="ECO:0000313" key="3">
    <source>
        <dbReference type="Proteomes" id="UP001337305"/>
    </source>
</evidence>
<proteinExistence type="predicted"/>
<dbReference type="Proteomes" id="UP001337305">
    <property type="component" value="Unassembled WGS sequence"/>
</dbReference>
<gene>
    <name evidence="2" type="ORF">N1F79_18070</name>
</gene>
<feature type="transmembrane region" description="Helical" evidence="1">
    <location>
        <begin position="131"/>
        <end position="152"/>
    </location>
</feature>
<feature type="transmembrane region" description="Helical" evidence="1">
    <location>
        <begin position="168"/>
        <end position="186"/>
    </location>
</feature>
<keyword evidence="1" id="KW-0472">Membrane</keyword>
<name>A0ABU7XX11_9FLAO</name>
<dbReference type="Pfam" id="PF13687">
    <property type="entry name" value="DUF4153"/>
    <property type="match status" value="1"/>
</dbReference>
<keyword evidence="1" id="KW-1133">Transmembrane helix</keyword>
<feature type="transmembrane region" description="Helical" evidence="1">
    <location>
        <begin position="325"/>
        <end position="349"/>
    </location>
</feature>
<feature type="transmembrane region" description="Helical" evidence="1">
    <location>
        <begin position="93"/>
        <end position="110"/>
    </location>
</feature>
<dbReference type="RefSeq" id="WP_303307346.1">
    <property type="nucleotide sequence ID" value="NZ_JAODOP010000004.1"/>
</dbReference>
<feature type="transmembrane region" description="Helical" evidence="1">
    <location>
        <begin position="52"/>
        <end position="81"/>
    </location>
</feature>
<feature type="transmembrane region" description="Helical" evidence="1">
    <location>
        <begin position="268"/>
        <end position="286"/>
    </location>
</feature>
<keyword evidence="3" id="KW-1185">Reference proteome</keyword>
<protein>
    <submittedName>
        <fullName evidence="2">DUF4173 domain-containing protein</fullName>
    </submittedName>
</protein>
<dbReference type="InterPro" id="IPR025291">
    <property type="entry name" value="DUF4153"/>
</dbReference>
<accession>A0ABU7XX11</accession>
<evidence type="ECO:0000313" key="2">
    <source>
        <dbReference type="EMBL" id="MEF3835044.1"/>
    </source>
</evidence>